<keyword evidence="1" id="KW-0175">Coiled coil</keyword>
<feature type="non-terminal residue" evidence="2">
    <location>
        <position position="1"/>
    </location>
</feature>
<evidence type="ECO:0000256" key="1">
    <source>
        <dbReference type="SAM" id="Coils"/>
    </source>
</evidence>
<evidence type="ECO:0000313" key="2">
    <source>
        <dbReference type="EMBL" id="VEL23423.1"/>
    </source>
</evidence>
<name>A0A3S5BXQ6_9PLAT</name>
<dbReference type="AlphaFoldDB" id="A0A3S5BXQ6"/>
<dbReference type="EMBL" id="CAAALY010061805">
    <property type="protein sequence ID" value="VEL23423.1"/>
    <property type="molecule type" value="Genomic_DNA"/>
</dbReference>
<reference evidence="2" key="1">
    <citation type="submission" date="2018-11" db="EMBL/GenBank/DDBJ databases">
        <authorList>
            <consortium name="Pathogen Informatics"/>
        </authorList>
    </citation>
    <scope>NUCLEOTIDE SEQUENCE</scope>
</reference>
<proteinExistence type="predicted"/>
<dbReference type="OrthoDB" id="10036174at2759"/>
<comment type="caution">
    <text evidence="2">The sequence shown here is derived from an EMBL/GenBank/DDBJ whole genome shotgun (WGS) entry which is preliminary data.</text>
</comment>
<sequence>MINIGLPTGDAYARAIAVQQTTTKLNLLNDHVTRLNRFCLEVKMQNETINNNMLDYQRRYRSLKEQYEVEQEAWLAERVSLESKAKEVIRTLQNLVTAGTTAPLACTFEPFAEKEHCLWTPFVWVICNFYEPGQRSALCFTVSNTFGLFEEVVPQEERKMLIANCRRSLQEVTIQSAESEARWEKEKRALEETRDKLEREKIELK</sequence>
<dbReference type="Proteomes" id="UP000784294">
    <property type="component" value="Unassembled WGS sequence"/>
</dbReference>
<gene>
    <name evidence="2" type="ORF">PXEA_LOCUS16863</name>
</gene>
<organism evidence="2 3">
    <name type="scientific">Protopolystoma xenopodis</name>
    <dbReference type="NCBI Taxonomy" id="117903"/>
    <lineage>
        <taxon>Eukaryota</taxon>
        <taxon>Metazoa</taxon>
        <taxon>Spiralia</taxon>
        <taxon>Lophotrochozoa</taxon>
        <taxon>Platyhelminthes</taxon>
        <taxon>Monogenea</taxon>
        <taxon>Polyopisthocotylea</taxon>
        <taxon>Polystomatidea</taxon>
        <taxon>Polystomatidae</taxon>
        <taxon>Protopolystoma</taxon>
    </lineage>
</organism>
<accession>A0A3S5BXQ6</accession>
<feature type="coiled-coil region" evidence="1">
    <location>
        <begin position="46"/>
        <end position="73"/>
    </location>
</feature>
<evidence type="ECO:0000313" key="3">
    <source>
        <dbReference type="Proteomes" id="UP000784294"/>
    </source>
</evidence>
<keyword evidence="3" id="KW-1185">Reference proteome</keyword>
<protein>
    <submittedName>
        <fullName evidence="2">Uncharacterized protein</fullName>
    </submittedName>
</protein>